<evidence type="ECO:0000313" key="1">
    <source>
        <dbReference type="EMBL" id="NEZ58441.1"/>
    </source>
</evidence>
<sequence length="128" mass="14015">MTTHNVLQFMQKTAGNTALQKQLEQLLGCGDGDISSSVNLDPEESLALSQRAPKVIELAASMGYQFSNDELLSVIDAFRQHQNGTLSDEDFANFLGIRSGESVRPAVQNNVKRLANYLSKTYLGVHLS</sequence>
<dbReference type="Proteomes" id="UP000481033">
    <property type="component" value="Unassembled WGS sequence"/>
</dbReference>
<organism evidence="1 2">
    <name type="scientific">Adonisia turfae CCMR0081</name>
    <dbReference type="NCBI Taxonomy" id="2292702"/>
    <lineage>
        <taxon>Bacteria</taxon>
        <taxon>Bacillati</taxon>
        <taxon>Cyanobacteriota</taxon>
        <taxon>Adonisia</taxon>
        <taxon>Adonisia turfae</taxon>
    </lineage>
</organism>
<gene>
    <name evidence="1" type="ORF">DXZ20_22900</name>
</gene>
<dbReference type="AlphaFoldDB" id="A0A6M0RRU9"/>
<proteinExistence type="predicted"/>
<evidence type="ECO:0000313" key="2">
    <source>
        <dbReference type="Proteomes" id="UP000481033"/>
    </source>
</evidence>
<reference evidence="1 2" key="1">
    <citation type="journal article" date="2020" name="Microb. Ecol.">
        <title>Ecogenomics of the Marine Benthic Filamentous Cyanobacterium Adonisia.</title>
        <authorList>
            <person name="Walter J.M."/>
            <person name="Coutinho F.H."/>
            <person name="Leomil L."/>
            <person name="Hargreaves P.I."/>
            <person name="Campeao M.E."/>
            <person name="Vieira V.V."/>
            <person name="Silva B.S."/>
            <person name="Fistarol G.O."/>
            <person name="Salomon P.S."/>
            <person name="Sawabe T."/>
            <person name="Mino S."/>
            <person name="Hosokawa M."/>
            <person name="Miyashita H."/>
            <person name="Maruyama F."/>
            <person name="van Verk M.C."/>
            <person name="Dutilh B.E."/>
            <person name="Thompson C.C."/>
            <person name="Thompson F.L."/>
        </authorList>
    </citation>
    <scope>NUCLEOTIDE SEQUENCE [LARGE SCALE GENOMIC DNA]</scope>
    <source>
        <strain evidence="1 2">CCMR0081</strain>
    </source>
</reference>
<protein>
    <recommendedName>
        <fullName evidence="3">Nif11 domain-containing protein</fullName>
    </recommendedName>
</protein>
<comment type="caution">
    <text evidence="1">The sequence shown here is derived from an EMBL/GenBank/DDBJ whole genome shotgun (WGS) entry which is preliminary data.</text>
</comment>
<keyword evidence="2" id="KW-1185">Reference proteome</keyword>
<dbReference type="RefSeq" id="WP_163667291.1">
    <property type="nucleotide sequence ID" value="NZ_QXHD01000004.1"/>
</dbReference>
<name>A0A6M0RRU9_9CYAN</name>
<dbReference type="EMBL" id="QXHD01000004">
    <property type="protein sequence ID" value="NEZ58441.1"/>
    <property type="molecule type" value="Genomic_DNA"/>
</dbReference>
<accession>A0A6M0RRU9</accession>
<evidence type="ECO:0008006" key="3">
    <source>
        <dbReference type="Google" id="ProtNLM"/>
    </source>
</evidence>